<protein>
    <submittedName>
        <fullName evidence="2">Uncharacterized protein</fullName>
    </submittedName>
</protein>
<evidence type="ECO:0000313" key="2">
    <source>
        <dbReference type="EMBL" id="WKK86576.1"/>
    </source>
</evidence>
<reference evidence="2" key="1">
    <citation type="submission" date="2023-08" db="EMBL/GenBank/DDBJ databases">
        <title>Comparative genomics and taxonomic characterization of three novel marine species of genus Marivirga.</title>
        <authorList>
            <person name="Muhammad N."/>
            <person name="Kim S.-G."/>
        </authorList>
    </citation>
    <scope>NUCLEOTIDE SEQUENCE [LARGE SCALE GENOMIC DNA]</scope>
    <source>
        <strain evidence="2">ABR2-2</strain>
    </source>
</reference>
<dbReference type="Proteomes" id="UP001244443">
    <property type="component" value="Chromosome"/>
</dbReference>
<proteinExistence type="predicted"/>
<evidence type="ECO:0000313" key="3">
    <source>
        <dbReference type="Proteomes" id="UP001244443"/>
    </source>
</evidence>
<dbReference type="RefSeq" id="WP_302102958.1">
    <property type="nucleotide sequence ID" value="NZ_CP129970.2"/>
</dbReference>
<sequence>MKVKLLKILLLSFLPLISFAQQKNGVYFEFSEKDCPYKKVKVVNEGRFVCIPERPVFDIRDYEKISKMEIDTQNNLRRFEITLTNKGREKLLTISKLFTGSNLAFVFENEVVCLFKLEEMAYSGKIIINEYLNNSAIEIPYQTIKENIEKKNRPNK</sequence>
<feature type="chain" id="PRO_5041268229" evidence="1">
    <location>
        <begin position="21"/>
        <end position="156"/>
    </location>
</feature>
<keyword evidence="3" id="KW-1185">Reference proteome</keyword>
<gene>
    <name evidence="2" type="ORF">QYS48_06520</name>
</gene>
<keyword evidence="1" id="KW-0732">Signal</keyword>
<feature type="signal peptide" evidence="1">
    <location>
        <begin position="1"/>
        <end position="20"/>
    </location>
</feature>
<dbReference type="EMBL" id="CP129970">
    <property type="protein sequence ID" value="WKK86576.1"/>
    <property type="molecule type" value="Genomic_DNA"/>
</dbReference>
<name>A0AA49JB68_9BACT</name>
<accession>A0AA49JB68</accession>
<evidence type="ECO:0000256" key="1">
    <source>
        <dbReference type="SAM" id="SignalP"/>
    </source>
</evidence>
<organism evidence="2 3">
    <name type="scientific">Marivirga arenosa</name>
    <dbReference type="NCBI Taxonomy" id="3059076"/>
    <lineage>
        <taxon>Bacteria</taxon>
        <taxon>Pseudomonadati</taxon>
        <taxon>Bacteroidota</taxon>
        <taxon>Cytophagia</taxon>
        <taxon>Cytophagales</taxon>
        <taxon>Marivirgaceae</taxon>
        <taxon>Marivirga</taxon>
    </lineage>
</organism>
<dbReference type="AlphaFoldDB" id="A0AA49JB68"/>